<dbReference type="SFLD" id="SFLDF00288">
    <property type="entry name" value="HemN-like__clustered_with_nucl"/>
    <property type="match status" value="1"/>
</dbReference>
<dbReference type="InterPro" id="IPR004559">
    <property type="entry name" value="HemW-like"/>
</dbReference>
<feature type="domain" description="Radical SAM core" evidence="10">
    <location>
        <begin position="3"/>
        <end position="240"/>
    </location>
</feature>
<reference evidence="11 12" key="1">
    <citation type="journal article" date="2019" name="Sci. Rep.">
        <title>Sulfobacillus thermotolerans: new insights into resistance and metabolic capacities of acidophilic chemolithotrophs.</title>
        <authorList>
            <person name="Panyushkina A.E."/>
            <person name="Babenko V.V."/>
            <person name="Nikitina A.S."/>
            <person name="Selezneva O.V."/>
            <person name="Tsaplina I.A."/>
            <person name="Letarova M.A."/>
            <person name="Kostryukova E.S."/>
            <person name="Letarov A.V."/>
        </authorList>
    </citation>
    <scope>NUCLEOTIDE SEQUENCE [LARGE SCALE GENOMIC DNA]</scope>
    <source>
        <strain evidence="11 12">Kr1</strain>
    </source>
</reference>
<evidence type="ECO:0000313" key="11">
    <source>
        <dbReference type="EMBL" id="AUW93203.1"/>
    </source>
</evidence>
<dbReference type="InterPro" id="IPR007197">
    <property type="entry name" value="rSAM"/>
</dbReference>
<evidence type="ECO:0000256" key="3">
    <source>
        <dbReference type="ARBA" id="ARBA00022617"/>
    </source>
</evidence>
<keyword evidence="3 9" id="KW-0349">Heme</keyword>
<evidence type="ECO:0000313" key="12">
    <source>
        <dbReference type="Proteomes" id="UP000325292"/>
    </source>
</evidence>
<evidence type="ECO:0000256" key="5">
    <source>
        <dbReference type="ARBA" id="ARBA00022723"/>
    </source>
</evidence>
<dbReference type="SFLD" id="SFLDS00029">
    <property type="entry name" value="Radical_SAM"/>
    <property type="match status" value="2"/>
</dbReference>
<dbReference type="PANTHER" id="PTHR13932:SF5">
    <property type="entry name" value="RADICAL S-ADENOSYL METHIONINE DOMAIN-CONTAINING PROTEIN 1, MITOCHONDRIAL"/>
    <property type="match status" value="1"/>
</dbReference>
<evidence type="ECO:0000256" key="9">
    <source>
        <dbReference type="RuleBase" id="RU364116"/>
    </source>
</evidence>
<keyword evidence="4 9" id="KW-0949">S-adenosyl-L-methionine</keyword>
<dbReference type="InterPro" id="IPR006638">
    <property type="entry name" value="Elp3/MiaA/NifB-like_rSAM"/>
</dbReference>
<dbReference type="SFLD" id="SFLDG01082">
    <property type="entry name" value="B12-binding_domain_containing"/>
    <property type="match status" value="1"/>
</dbReference>
<protein>
    <recommendedName>
        <fullName evidence="2 9">Heme chaperone HemW</fullName>
    </recommendedName>
</protein>
<dbReference type="InterPro" id="IPR058240">
    <property type="entry name" value="rSAM_sf"/>
</dbReference>
<proteinExistence type="inferred from homology"/>
<dbReference type="PROSITE" id="PS51918">
    <property type="entry name" value="RADICAL_SAM"/>
    <property type="match status" value="1"/>
</dbReference>
<organism evidence="11 12">
    <name type="scientific">Sulfobacillus thermotolerans</name>
    <dbReference type="NCBI Taxonomy" id="338644"/>
    <lineage>
        <taxon>Bacteria</taxon>
        <taxon>Bacillati</taxon>
        <taxon>Bacillota</taxon>
        <taxon>Clostridia</taxon>
        <taxon>Eubacteriales</taxon>
        <taxon>Clostridiales Family XVII. Incertae Sedis</taxon>
        <taxon>Sulfobacillus</taxon>
    </lineage>
</organism>
<dbReference type="SFLD" id="SFLDG01065">
    <property type="entry name" value="anaerobic_coproporphyrinogen-I"/>
    <property type="match status" value="2"/>
</dbReference>
<dbReference type="InterPro" id="IPR013785">
    <property type="entry name" value="Aldolase_TIM"/>
</dbReference>
<dbReference type="InterPro" id="IPR010723">
    <property type="entry name" value="HemN_C"/>
</dbReference>
<dbReference type="Pfam" id="PF04055">
    <property type="entry name" value="Radical_SAM"/>
    <property type="match status" value="1"/>
</dbReference>
<dbReference type="PANTHER" id="PTHR13932">
    <property type="entry name" value="COPROPORPHYRINIGEN III OXIDASE"/>
    <property type="match status" value="1"/>
</dbReference>
<evidence type="ECO:0000256" key="4">
    <source>
        <dbReference type="ARBA" id="ARBA00022691"/>
    </source>
</evidence>
<dbReference type="Proteomes" id="UP000325292">
    <property type="component" value="Chromosome"/>
</dbReference>
<comment type="subcellular location">
    <subcellularLocation>
        <location evidence="9">Cytoplasm</location>
    </subcellularLocation>
</comment>
<dbReference type="NCBIfam" id="TIGR00539">
    <property type="entry name" value="hemN_rel"/>
    <property type="match status" value="1"/>
</dbReference>
<evidence type="ECO:0000256" key="6">
    <source>
        <dbReference type="ARBA" id="ARBA00023004"/>
    </source>
</evidence>
<comment type="function">
    <text evidence="9">Probably acts as a heme chaperone, transferring heme to an unknown acceptor. Binds one molecule of heme per monomer, possibly covalently. Binds 1 [4Fe-4S] cluster. The cluster is coordinated with 3 cysteines and an exchangeable S-adenosyl-L-methionine.</text>
</comment>
<dbReference type="SMART" id="SM00729">
    <property type="entry name" value="Elp3"/>
    <property type="match status" value="1"/>
</dbReference>
<keyword evidence="8 9" id="KW-0143">Chaperone</keyword>
<name>A0ABM6RPF8_9FIRM</name>
<evidence type="ECO:0000256" key="7">
    <source>
        <dbReference type="ARBA" id="ARBA00023014"/>
    </source>
</evidence>
<comment type="similarity">
    <text evidence="1">Belongs to the anaerobic coproporphyrinogen-III oxidase family. HemW subfamily.</text>
</comment>
<evidence type="ECO:0000256" key="8">
    <source>
        <dbReference type="ARBA" id="ARBA00023186"/>
    </source>
</evidence>
<gene>
    <name evidence="11" type="ORF">BXT84_03915</name>
</gene>
<accession>A0ABM6RPF8</accession>
<evidence type="ECO:0000256" key="1">
    <source>
        <dbReference type="ARBA" id="ARBA00006100"/>
    </source>
</evidence>
<evidence type="ECO:0000259" key="10">
    <source>
        <dbReference type="PROSITE" id="PS51918"/>
    </source>
</evidence>
<keyword evidence="9" id="KW-0004">4Fe-4S</keyword>
<dbReference type="EMBL" id="CP019454">
    <property type="protein sequence ID" value="AUW93203.1"/>
    <property type="molecule type" value="Genomic_DNA"/>
</dbReference>
<dbReference type="Gene3D" id="3.20.20.70">
    <property type="entry name" value="Aldolase class I"/>
    <property type="match status" value="1"/>
</dbReference>
<keyword evidence="5 9" id="KW-0479">Metal-binding</keyword>
<dbReference type="CDD" id="cd01335">
    <property type="entry name" value="Radical_SAM"/>
    <property type="match status" value="1"/>
</dbReference>
<evidence type="ECO:0000256" key="2">
    <source>
        <dbReference type="ARBA" id="ARBA00017228"/>
    </source>
</evidence>
<dbReference type="InterPro" id="IPR034505">
    <property type="entry name" value="Coproporphyrinogen-III_oxidase"/>
</dbReference>
<keyword evidence="6 9" id="KW-0408">Iron</keyword>
<dbReference type="SFLD" id="SFLDF00562">
    <property type="entry name" value="HemN-like__clustered_with_heat"/>
    <property type="match status" value="1"/>
</dbReference>
<dbReference type="SUPFAM" id="SSF102114">
    <property type="entry name" value="Radical SAM enzymes"/>
    <property type="match status" value="1"/>
</dbReference>
<keyword evidence="9" id="KW-0963">Cytoplasm</keyword>
<dbReference type="Pfam" id="PF06969">
    <property type="entry name" value="HemN_C"/>
    <property type="match status" value="1"/>
</dbReference>
<keyword evidence="7 9" id="KW-0411">Iron-sulfur</keyword>
<sequence>MTDPAINHWGLYVHIPFCQSRCTYCDFNTVTGMGEQDHAVYMKALMREWERIEDVPSGPLVSIFFGGGTPSLVSPDHIGELLHVVLTSPLTVSSDLEVTMEANPGTVDKKRLEAYRNAGVNRLSLGVQALQDHHLKRLNRIHSAKDARDAVSAARAAGFSNISLDLIYGLSQQTMAEWHETLDAACQLEPDHISMYQLQIEEGTPLATQLKKGQVTLPLSDTTADMADYGRDFMERAGLERYEISNYARNGRWSRHNRLYWTMNPYLALGAGAHGYWHGRRWWNVRGVRRYIEASLAGESVEAGAEPLARPEEMREYVWLGLRECQGFSRSRFVRRFGVVPEALFGRTLGRLLQQGLIERDGDRIRLSARGFDVANYVFREFVEETASA</sequence>
<keyword evidence="12" id="KW-1185">Reference proteome</keyword>